<dbReference type="KEGG" id="mon:G8E03_14705"/>
<reference evidence="1 2" key="1">
    <citation type="submission" date="2020-03" db="EMBL/GenBank/DDBJ databases">
        <title>Complete genome sequence of Monaibacterium sp. ALG8 with diverse plasmids.</title>
        <authorList>
            <person name="Sun C."/>
        </authorList>
    </citation>
    <scope>NUCLEOTIDE SEQUENCE [LARGE SCALE GENOMIC DNA]</scope>
    <source>
        <strain evidence="1 2">ALG8</strain>
    </source>
</reference>
<proteinExistence type="predicted"/>
<dbReference type="Proteomes" id="UP000500791">
    <property type="component" value="Chromosome"/>
</dbReference>
<dbReference type="RefSeq" id="WP_166193568.1">
    <property type="nucleotide sequence ID" value="NZ_CP049811.1"/>
</dbReference>
<protein>
    <submittedName>
        <fullName evidence="1">Uncharacterized protein</fullName>
    </submittedName>
</protein>
<keyword evidence="2" id="KW-1185">Reference proteome</keyword>
<organism evidence="1 2">
    <name type="scientific">Pontivivens nitratireducens</name>
    <dbReference type="NCBI Taxonomy" id="2758038"/>
    <lineage>
        <taxon>Bacteria</taxon>
        <taxon>Pseudomonadati</taxon>
        <taxon>Pseudomonadota</taxon>
        <taxon>Alphaproteobacteria</taxon>
        <taxon>Rhodobacterales</taxon>
        <taxon>Paracoccaceae</taxon>
        <taxon>Pontivivens</taxon>
    </lineage>
</organism>
<evidence type="ECO:0000313" key="1">
    <source>
        <dbReference type="EMBL" id="QIK41898.1"/>
    </source>
</evidence>
<dbReference type="EMBL" id="CP049811">
    <property type="protein sequence ID" value="QIK41898.1"/>
    <property type="molecule type" value="Genomic_DNA"/>
</dbReference>
<dbReference type="AlphaFoldDB" id="A0A6G7VPW6"/>
<accession>A0A6G7VPW6</accession>
<sequence>MFDSSTFEKNTTHLGAIWLNGRNGFRFRFEVREAHSPAPGAVEIQSCIRQGRYVRLRLVPSGQAEIHPMAQYTLTHRPDKDDKFSVEQVIAALKS</sequence>
<gene>
    <name evidence="1" type="ORF">G8E03_14705</name>
</gene>
<evidence type="ECO:0000313" key="2">
    <source>
        <dbReference type="Proteomes" id="UP000500791"/>
    </source>
</evidence>
<name>A0A6G7VPW6_9RHOB</name>